<dbReference type="SUPFAM" id="SSF51445">
    <property type="entry name" value="(Trans)glycosidases"/>
    <property type="match status" value="1"/>
</dbReference>
<feature type="domain" description="Carbohydrate binding X2" evidence="11">
    <location>
        <begin position="372"/>
        <end position="456"/>
    </location>
</feature>
<dbReference type="Pfam" id="PF18448">
    <property type="entry name" value="CBM46"/>
    <property type="match status" value="1"/>
</dbReference>
<comment type="similarity">
    <text evidence="1 8">Belongs to the glycosyl hydrolase 5 (cellulase A) family.</text>
</comment>
<dbReference type="GO" id="GO:0008422">
    <property type="term" value="F:beta-glucosidase activity"/>
    <property type="evidence" value="ECO:0007669"/>
    <property type="project" value="TreeGrafter"/>
</dbReference>
<evidence type="ECO:0000259" key="12">
    <source>
        <dbReference type="Pfam" id="PF18448"/>
    </source>
</evidence>
<dbReference type="InterPro" id="IPR014756">
    <property type="entry name" value="Ig_E-set"/>
</dbReference>
<dbReference type="InterPro" id="IPR005102">
    <property type="entry name" value="Carbo-bd_X2"/>
</dbReference>
<dbReference type="PANTHER" id="PTHR31297:SF41">
    <property type="entry name" value="ENDOGLUCANASE, PUTATIVE (AFU_ORTHOLOGUE AFUA_5G01830)-RELATED"/>
    <property type="match status" value="1"/>
</dbReference>
<gene>
    <name evidence="13" type="ORF">DFP97_104283</name>
</gene>
<dbReference type="PANTHER" id="PTHR31297">
    <property type="entry name" value="GLUCAN ENDO-1,6-BETA-GLUCOSIDASE B"/>
    <property type="match status" value="1"/>
</dbReference>
<dbReference type="OrthoDB" id="9757947at2"/>
<dbReference type="Pfam" id="PF03442">
    <property type="entry name" value="CBM_X2"/>
    <property type="match status" value="1"/>
</dbReference>
<keyword evidence="2 9" id="KW-0732">Signal</keyword>
<comment type="caution">
    <text evidence="13">The sequence shown here is derived from an EMBL/GenBank/DDBJ whole genome shotgun (WGS) entry which is preliminary data.</text>
</comment>
<keyword evidence="3 8" id="KW-0378">Hydrolase</keyword>
<feature type="signal peptide" evidence="9">
    <location>
        <begin position="1"/>
        <end position="31"/>
    </location>
</feature>
<feature type="domain" description="Glycoside hydrolase family 5" evidence="10">
    <location>
        <begin position="62"/>
        <end position="342"/>
    </location>
</feature>
<dbReference type="Gene3D" id="2.60.40.10">
    <property type="entry name" value="Immunoglobulins"/>
    <property type="match status" value="1"/>
</dbReference>
<evidence type="ECO:0000256" key="9">
    <source>
        <dbReference type="SAM" id="SignalP"/>
    </source>
</evidence>
<dbReference type="GO" id="GO:0009986">
    <property type="term" value="C:cell surface"/>
    <property type="evidence" value="ECO:0007669"/>
    <property type="project" value="TreeGrafter"/>
</dbReference>
<evidence type="ECO:0000256" key="4">
    <source>
        <dbReference type="ARBA" id="ARBA00023001"/>
    </source>
</evidence>
<keyword evidence="6 8" id="KW-0326">Glycosidase</keyword>
<dbReference type="InterPro" id="IPR040946">
    <property type="entry name" value="CBM46"/>
</dbReference>
<dbReference type="EMBL" id="QPJD01000004">
    <property type="protein sequence ID" value="RCW49625.1"/>
    <property type="molecule type" value="Genomic_DNA"/>
</dbReference>
<evidence type="ECO:0000259" key="11">
    <source>
        <dbReference type="Pfam" id="PF03442"/>
    </source>
</evidence>
<dbReference type="GO" id="GO:0005576">
    <property type="term" value="C:extracellular region"/>
    <property type="evidence" value="ECO:0007669"/>
    <property type="project" value="TreeGrafter"/>
</dbReference>
<name>A0A368W8M7_9BACL</name>
<evidence type="ECO:0000256" key="5">
    <source>
        <dbReference type="ARBA" id="ARBA00023277"/>
    </source>
</evidence>
<dbReference type="InterPro" id="IPR050386">
    <property type="entry name" value="Glycosyl_hydrolase_5"/>
</dbReference>
<organism evidence="13 14">
    <name type="scientific">Paenibacillus prosopidis</name>
    <dbReference type="NCBI Taxonomy" id="630520"/>
    <lineage>
        <taxon>Bacteria</taxon>
        <taxon>Bacillati</taxon>
        <taxon>Bacillota</taxon>
        <taxon>Bacilli</taxon>
        <taxon>Bacillales</taxon>
        <taxon>Paenibacillaceae</taxon>
        <taxon>Paenibacillus</taxon>
    </lineage>
</organism>
<keyword evidence="4" id="KW-0136">Cellulose degradation</keyword>
<dbReference type="InterPro" id="IPR017853">
    <property type="entry name" value="GH"/>
</dbReference>
<keyword evidence="14" id="KW-1185">Reference proteome</keyword>
<dbReference type="Proteomes" id="UP000252415">
    <property type="component" value="Unassembled WGS sequence"/>
</dbReference>
<keyword evidence="7" id="KW-0624">Polysaccharide degradation</keyword>
<keyword evidence="5" id="KW-0119">Carbohydrate metabolism</keyword>
<dbReference type="InterPro" id="IPR016282">
    <property type="entry name" value="Glyco_hydro_5_endoGlcnase_B"/>
</dbReference>
<evidence type="ECO:0000313" key="14">
    <source>
        <dbReference type="Proteomes" id="UP000252415"/>
    </source>
</evidence>
<dbReference type="Pfam" id="PF00150">
    <property type="entry name" value="Cellulase"/>
    <property type="match status" value="1"/>
</dbReference>
<dbReference type="AlphaFoldDB" id="A0A368W8M7"/>
<feature type="chain" id="PRO_5016868879" evidence="9">
    <location>
        <begin position="32"/>
        <end position="566"/>
    </location>
</feature>
<evidence type="ECO:0000256" key="2">
    <source>
        <dbReference type="ARBA" id="ARBA00022729"/>
    </source>
</evidence>
<dbReference type="InterPro" id="IPR013783">
    <property type="entry name" value="Ig-like_fold"/>
</dbReference>
<evidence type="ECO:0000256" key="1">
    <source>
        <dbReference type="ARBA" id="ARBA00005641"/>
    </source>
</evidence>
<feature type="domain" description="Endoglucanase B carbohydrate binding" evidence="12">
    <location>
        <begin position="461"/>
        <end position="564"/>
    </location>
</feature>
<evidence type="ECO:0000256" key="7">
    <source>
        <dbReference type="ARBA" id="ARBA00023326"/>
    </source>
</evidence>
<dbReference type="PIRSF" id="PIRSF001043">
    <property type="entry name" value="Endoglucanase_B"/>
    <property type="match status" value="1"/>
</dbReference>
<dbReference type="RefSeq" id="WP_114379523.1">
    <property type="nucleotide sequence ID" value="NZ_QPJD01000004.1"/>
</dbReference>
<dbReference type="GO" id="GO:0030245">
    <property type="term" value="P:cellulose catabolic process"/>
    <property type="evidence" value="ECO:0007669"/>
    <property type="project" value="UniProtKB-KW"/>
</dbReference>
<sequence>MRKTKAFLSLMLTIALLFTAFSFSFPASTSAATSMQTYVSTMQPGWNLGNTLDAFNPDDPTGGGETSWGNPVVTQAFIQQIAAQGFKSIRIPITWNYRIGDAPNYAIDPAFMDRVQQVVDWSLQEGLYVMINVHHDAWMWVSSMPTDHNAVMARYNAVWTQIADRFKNHSDKLMFESINEPEFSNVDITTQLALLNELNTSFVHLVRASGGGNAVRPLVLPTLYCNHEQVRVDSLASTLVALNDPNLIVTVHYYGLWHFAVNIAGYTTFNADAKNDIDTMVNNVYNTFVSKGIPVVIGELGILGHDKNRETVERGEMLKFFEYLLYSTQAKNITTMWWDNGSYFNRTTYQWSDPDLYNIFKQSLTGRSSTTDTDLIFLKAGTAVQDAVINLNLNGNTFVSLLNGTAALSYGTDYTLNGNVLTIKASALSNYASGSFGEKTVLSVRVNSGPDWKIHVRYSNTPVLSKASGNSSGGLVIPTAFNGDVLATMEAVYTNGTNAGPHNWTSYKEYAYAFLPNYANNTIMITPKFFAETTGGTINLTFHFWSGAIVKYQLTTKGGRITGTPQ</sequence>
<evidence type="ECO:0000256" key="6">
    <source>
        <dbReference type="ARBA" id="ARBA00023295"/>
    </source>
</evidence>
<evidence type="ECO:0000313" key="13">
    <source>
        <dbReference type="EMBL" id="RCW49625.1"/>
    </source>
</evidence>
<protein>
    <submittedName>
        <fullName evidence="13">Aryl-phospho-beta-D-glucosidase BglC (GH1 family)</fullName>
    </submittedName>
</protein>
<accession>A0A368W8M7</accession>
<dbReference type="Gene3D" id="3.20.20.80">
    <property type="entry name" value="Glycosidases"/>
    <property type="match status" value="1"/>
</dbReference>
<reference evidence="13 14" key="1">
    <citation type="submission" date="2018-07" db="EMBL/GenBank/DDBJ databases">
        <title>Genomic Encyclopedia of Type Strains, Phase III (KMG-III): the genomes of soil and plant-associated and newly described type strains.</title>
        <authorList>
            <person name="Whitman W."/>
        </authorList>
    </citation>
    <scope>NUCLEOTIDE SEQUENCE [LARGE SCALE GENOMIC DNA]</scope>
    <source>
        <strain evidence="13 14">CECT 7506</strain>
    </source>
</reference>
<dbReference type="SUPFAM" id="SSF81296">
    <property type="entry name" value="E set domains"/>
    <property type="match status" value="1"/>
</dbReference>
<evidence type="ECO:0000256" key="8">
    <source>
        <dbReference type="RuleBase" id="RU361153"/>
    </source>
</evidence>
<evidence type="ECO:0000256" key="3">
    <source>
        <dbReference type="ARBA" id="ARBA00022801"/>
    </source>
</evidence>
<dbReference type="InterPro" id="IPR001547">
    <property type="entry name" value="Glyco_hydro_5"/>
</dbReference>
<proteinExistence type="inferred from homology"/>
<evidence type="ECO:0000259" key="10">
    <source>
        <dbReference type="Pfam" id="PF00150"/>
    </source>
</evidence>